<dbReference type="SUPFAM" id="SSF51735">
    <property type="entry name" value="NAD(P)-binding Rossmann-fold domains"/>
    <property type="match status" value="1"/>
</dbReference>
<keyword evidence="8" id="KW-1185">Reference proteome</keyword>
<dbReference type="CDD" id="cd12174">
    <property type="entry name" value="PGDH_like_3"/>
    <property type="match status" value="1"/>
</dbReference>
<dbReference type="EC" id="1.1.1.95" evidence="7"/>
<dbReference type="EMBL" id="JARBJD010000116">
    <property type="protein sequence ID" value="KAK2951586.1"/>
    <property type="molecule type" value="Genomic_DNA"/>
</dbReference>
<dbReference type="Proteomes" id="UP001281761">
    <property type="component" value="Unassembled WGS sequence"/>
</dbReference>
<evidence type="ECO:0000256" key="3">
    <source>
        <dbReference type="ARBA" id="ARBA00023027"/>
    </source>
</evidence>
<evidence type="ECO:0000259" key="5">
    <source>
        <dbReference type="Pfam" id="PF00389"/>
    </source>
</evidence>
<comment type="caution">
    <text evidence="7">The sequence shown here is derived from an EMBL/GenBank/DDBJ whole genome shotgun (WGS) entry which is preliminary data.</text>
</comment>
<comment type="similarity">
    <text evidence="1 4">Belongs to the D-isomer specific 2-hydroxyacid dehydrogenase family.</text>
</comment>
<organism evidence="7 8">
    <name type="scientific">Blattamonas nauphoetae</name>
    <dbReference type="NCBI Taxonomy" id="2049346"/>
    <lineage>
        <taxon>Eukaryota</taxon>
        <taxon>Metamonada</taxon>
        <taxon>Preaxostyla</taxon>
        <taxon>Oxymonadida</taxon>
        <taxon>Blattamonas</taxon>
    </lineage>
</organism>
<evidence type="ECO:0000259" key="6">
    <source>
        <dbReference type="Pfam" id="PF02826"/>
    </source>
</evidence>
<dbReference type="InterPro" id="IPR050857">
    <property type="entry name" value="D-2-hydroxyacid_DH"/>
</dbReference>
<dbReference type="PANTHER" id="PTHR42789">
    <property type="entry name" value="D-ISOMER SPECIFIC 2-HYDROXYACID DEHYDROGENASE FAMILY PROTEIN (AFU_ORTHOLOGUE AFUA_6G10090)"/>
    <property type="match status" value="1"/>
</dbReference>
<feature type="domain" description="D-isomer specific 2-hydroxyacid dehydrogenase catalytic" evidence="5">
    <location>
        <begin position="3"/>
        <end position="319"/>
    </location>
</feature>
<dbReference type="InterPro" id="IPR006140">
    <property type="entry name" value="D-isomer_DH_NAD-bd"/>
</dbReference>
<name>A0ABQ9XHT7_9EUKA</name>
<keyword evidence="2 4" id="KW-0560">Oxidoreductase</keyword>
<sequence>MKVLIADQFSPKAIEELKAAGLEVIYDANLNGDTLTACLAEKKPAVLVVRSTKVQPPQIDAGIPELKMVVRAGSGYDTIDTAYAKEKGVAVCNTPGINATAVAELVFAHILNADRRISENVTLFRQGKWNKAAYASCPGLKGRTLGLVGFGNIGLLVANRAHAFEMEVMAYDPVVKAEVIEKTGTKYVTDLMDIAKNCDFVSIHVPGGNATKGLISKEFIAAMKDGATLINTARATVVDEEAMIEKCKAGKLFACLDVMSNEPAVKKGDFTHPLSAVENIYCTHHIGASTLQAESAIGDEAARVVMTFSKSGEILHQVNK</sequence>
<dbReference type="GO" id="GO:0004617">
    <property type="term" value="F:phosphoglycerate dehydrogenase activity"/>
    <property type="evidence" value="ECO:0007669"/>
    <property type="project" value="UniProtKB-EC"/>
</dbReference>
<gene>
    <name evidence="7" type="ORF">BLNAU_13470</name>
</gene>
<proteinExistence type="inferred from homology"/>
<evidence type="ECO:0000256" key="1">
    <source>
        <dbReference type="ARBA" id="ARBA00005854"/>
    </source>
</evidence>
<feature type="domain" description="D-isomer specific 2-hydroxyacid dehydrogenase NAD-binding" evidence="6">
    <location>
        <begin position="107"/>
        <end position="287"/>
    </location>
</feature>
<dbReference type="Pfam" id="PF00389">
    <property type="entry name" value="2-Hacid_dh"/>
    <property type="match status" value="1"/>
</dbReference>
<evidence type="ECO:0000256" key="4">
    <source>
        <dbReference type="RuleBase" id="RU003719"/>
    </source>
</evidence>
<reference evidence="7 8" key="1">
    <citation type="journal article" date="2022" name="bioRxiv">
        <title>Genomics of Preaxostyla Flagellates Illuminates Evolutionary Transitions and the Path Towards Mitochondrial Loss.</title>
        <authorList>
            <person name="Novak L.V.F."/>
            <person name="Treitli S.C."/>
            <person name="Pyrih J."/>
            <person name="Halakuc P."/>
            <person name="Pipaliya S.V."/>
            <person name="Vacek V."/>
            <person name="Brzon O."/>
            <person name="Soukal P."/>
            <person name="Eme L."/>
            <person name="Dacks J.B."/>
            <person name="Karnkowska A."/>
            <person name="Elias M."/>
            <person name="Hampl V."/>
        </authorList>
    </citation>
    <scope>NUCLEOTIDE SEQUENCE [LARGE SCALE GENOMIC DNA]</scope>
    <source>
        <strain evidence="7">NAU3</strain>
        <tissue evidence="7">Gut</tissue>
    </source>
</reference>
<protein>
    <submittedName>
        <fullName evidence="7">Phosphoglycerate dehydrogenase</fullName>
        <ecNumber evidence="7">1.1.1.95</ecNumber>
    </submittedName>
</protein>
<dbReference type="Gene3D" id="3.40.50.720">
    <property type="entry name" value="NAD(P)-binding Rossmann-like Domain"/>
    <property type="match status" value="2"/>
</dbReference>
<evidence type="ECO:0000313" key="7">
    <source>
        <dbReference type="EMBL" id="KAK2951586.1"/>
    </source>
</evidence>
<dbReference type="PANTHER" id="PTHR42789:SF1">
    <property type="entry name" value="D-ISOMER SPECIFIC 2-HYDROXYACID DEHYDROGENASE FAMILY PROTEIN (AFU_ORTHOLOGUE AFUA_6G10090)"/>
    <property type="match status" value="1"/>
</dbReference>
<dbReference type="InterPro" id="IPR006139">
    <property type="entry name" value="D-isomer_2_OHA_DH_cat_dom"/>
</dbReference>
<accession>A0ABQ9XHT7</accession>
<dbReference type="InterPro" id="IPR036291">
    <property type="entry name" value="NAD(P)-bd_dom_sf"/>
</dbReference>
<dbReference type="SUPFAM" id="SSF52283">
    <property type="entry name" value="Formate/glycerate dehydrogenase catalytic domain-like"/>
    <property type="match status" value="1"/>
</dbReference>
<keyword evidence="3" id="KW-0520">NAD</keyword>
<evidence type="ECO:0000313" key="8">
    <source>
        <dbReference type="Proteomes" id="UP001281761"/>
    </source>
</evidence>
<dbReference type="Pfam" id="PF02826">
    <property type="entry name" value="2-Hacid_dh_C"/>
    <property type="match status" value="1"/>
</dbReference>
<evidence type="ECO:0000256" key="2">
    <source>
        <dbReference type="ARBA" id="ARBA00023002"/>
    </source>
</evidence>